<sequence>MIKFPVPLDWFQKKLWRMKYLEWMIFYIVIVLIDSSGGLKEEMTMLLMTPIAGLVLSKTFGLLVVGTYKLIALFSGFGIFRSFAELLEAVGKINERILANFCEEKPKYDADYDD</sequence>
<gene>
    <name evidence="2" type="ORF">AEth_01118</name>
</gene>
<keyword evidence="1" id="KW-1133">Transmembrane helix</keyword>
<keyword evidence="1" id="KW-0472">Membrane</keyword>
<feature type="transmembrane region" description="Helical" evidence="1">
    <location>
        <begin position="20"/>
        <end position="39"/>
    </location>
</feature>
<name>A0A8B3S2W3_9EURY</name>
<keyword evidence="1" id="KW-0812">Transmembrane</keyword>
<proteinExistence type="predicted"/>
<evidence type="ECO:0000313" key="3">
    <source>
        <dbReference type="Proteomes" id="UP000291831"/>
    </source>
</evidence>
<evidence type="ECO:0000256" key="1">
    <source>
        <dbReference type="SAM" id="Phobius"/>
    </source>
</evidence>
<dbReference type="EMBL" id="RPGO01000026">
    <property type="protein sequence ID" value="RZB29483.1"/>
    <property type="molecule type" value="Genomic_DNA"/>
</dbReference>
<protein>
    <submittedName>
        <fullName evidence="2">Uncharacterized protein</fullName>
    </submittedName>
</protein>
<dbReference type="Proteomes" id="UP000291831">
    <property type="component" value="Unassembled WGS sequence"/>
</dbReference>
<organism evidence="2 3">
    <name type="scientific">Candidatus Argoarchaeum ethanivorans</name>
    <dbReference type="NCBI Taxonomy" id="2608793"/>
    <lineage>
        <taxon>Archaea</taxon>
        <taxon>Methanobacteriati</taxon>
        <taxon>Methanobacteriota</taxon>
        <taxon>Stenosarchaea group</taxon>
        <taxon>Methanomicrobia</taxon>
        <taxon>Methanosarcinales</taxon>
        <taxon>Methanosarcinales incertae sedis</taxon>
        <taxon>GOM Arc I cluster</taxon>
        <taxon>Candidatus Argoarchaeum</taxon>
    </lineage>
</organism>
<accession>A0A8B3S2W3</accession>
<evidence type="ECO:0000313" key="2">
    <source>
        <dbReference type="EMBL" id="RZB29483.1"/>
    </source>
</evidence>
<comment type="caution">
    <text evidence="2">The sequence shown here is derived from an EMBL/GenBank/DDBJ whole genome shotgun (WGS) entry which is preliminary data.</text>
</comment>
<reference evidence="3" key="1">
    <citation type="submission" date="2019-01" db="EMBL/GenBank/DDBJ databases">
        <title>Anaerobic oxidation of ethane by archaea from a marine hydrocarbon seep.</title>
        <authorList>
            <person name="Musat F."/>
        </authorList>
    </citation>
    <scope>NUCLEOTIDE SEQUENCE [LARGE SCALE GENOMIC DNA]</scope>
</reference>
<dbReference type="AlphaFoldDB" id="A0A8B3S2W3"/>